<dbReference type="InterPro" id="IPR001962">
    <property type="entry name" value="Asn_synthase"/>
</dbReference>
<feature type="domain" description="Asparagine synthetase" evidence="1">
    <location>
        <begin position="11"/>
        <end position="168"/>
    </location>
</feature>
<name>A0A0H4KD32_9BACI</name>
<dbReference type="Proteomes" id="UP000036202">
    <property type="component" value="Chromosome"/>
</dbReference>
<gene>
    <name evidence="2" type="ORF">BEH_07915</name>
</gene>
<dbReference type="Pfam" id="PF00733">
    <property type="entry name" value="Asn_synthase"/>
    <property type="match status" value="1"/>
</dbReference>
<dbReference type="AlphaFoldDB" id="A0A0H4KD32"/>
<keyword evidence="3" id="KW-1185">Reference proteome</keyword>
<dbReference type="GO" id="GO:0006529">
    <property type="term" value="P:asparagine biosynthetic process"/>
    <property type="evidence" value="ECO:0007669"/>
    <property type="project" value="InterPro"/>
</dbReference>
<dbReference type="EMBL" id="CP011974">
    <property type="protein sequence ID" value="AKO92032.1"/>
    <property type="molecule type" value="Genomic_DNA"/>
</dbReference>
<evidence type="ECO:0000313" key="3">
    <source>
        <dbReference type="Proteomes" id="UP000036202"/>
    </source>
</evidence>
<dbReference type="InterPro" id="IPR014729">
    <property type="entry name" value="Rossmann-like_a/b/a_fold"/>
</dbReference>
<dbReference type="Gene3D" id="3.40.50.620">
    <property type="entry name" value="HUPs"/>
    <property type="match status" value="1"/>
</dbReference>
<reference evidence="3" key="2">
    <citation type="submission" date="2015-06" db="EMBL/GenBank/DDBJ databases">
        <title>Genome Sequence of Bacillus endophyticus and Analysis of its Companion Mechanism in the Ketogulonigenium vulgare-Bacillus strain Consortium.</title>
        <authorList>
            <person name="Jia N."/>
            <person name="Du J."/>
            <person name="Ding M.-Z."/>
            <person name="Gao F."/>
            <person name="Yuan Y.-J."/>
        </authorList>
    </citation>
    <scope>NUCLEOTIDE SEQUENCE [LARGE SCALE GENOMIC DNA]</scope>
    <source>
        <strain evidence="3">Hbe603</strain>
    </source>
</reference>
<dbReference type="RefSeq" id="WP_046216993.1">
    <property type="nucleotide sequence ID" value="NZ_CP011974.1"/>
</dbReference>
<reference evidence="2 3" key="1">
    <citation type="journal article" date="2015" name="PLoS ONE">
        <title>Genome Sequence of Bacillus endophyticus and Analysis of Its Companion Mechanism in the Ketogulonigenium vulgare-Bacillus Strain Consortium.</title>
        <authorList>
            <person name="Jia N."/>
            <person name="Du J."/>
            <person name="Ding M.Z."/>
            <person name="Gao F."/>
            <person name="Yuan Y.J."/>
        </authorList>
    </citation>
    <scope>NUCLEOTIDE SEQUENCE [LARGE SCALE GENOMIC DNA]</scope>
    <source>
        <strain evidence="2 3">Hbe603</strain>
    </source>
</reference>
<proteinExistence type="predicted"/>
<evidence type="ECO:0000259" key="1">
    <source>
        <dbReference type="Pfam" id="PF00733"/>
    </source>
</evidence>
<organism evidence="2 3">
    <name type="scientific">Priestia filamentosa</name>
    <dbReference type="NCBI Taxonomy" id="1402861"/>
    <lineage>
        <taxon>Bacteria</taxon>
        <taxon>Bacillati</taxon>
        <taxon>Bacillota</taxon>
        <taxon>Bacilli</taxon>
        <taxon>Bacillales</taxon>
        <taxon>Bacillaceae</taxon>
        <taxon>Priestia</taxon>
    </lineage>
</organism>
<sequence>MGEELDLRGHINSVINNQIHDKSNVALLFSGGTDSLTCLFSLLESGIRPTLYSFHLEGVIHKDIEISKQVAEFYNLKHKIIVIKKDVEQLQKDVRYLISQFEIFRKTNVQCTYPFLHVLPKVQESFVMTGLCADDLYGTAKSVAIKGAKSKETFDTIRNKTLSNLNSSAYRSIKQLVEDVFQKKFIVPYREESVISYFMNFSWEELNRPKQKQIAVKAYADYFDKQKIYRRNTNLQVGSKIREWHDELLKTELNVNNRKRVDEIYKDIRRELNNGDL</sequence>
<protein>
    <recommendedName>
        <fullName evidence="1">Asparagine synthetase domain-containing protein</fullName>
    </recommendedName>
</protein>
<dbReference type="OrthoDB" id="693367at2"/>
<dbReference type="PATRIC" id="fig|135735.6.peg.1622"/>
<dbReference type="KEGG" id="beo:BEH_07915"/>
<dbReference type="GO" id="GO:0004066">
    <property type="term" value="F:asparagine synthase (glutamine-hydrolyzing) activity"/>
    <property type="evidence" value="ECO:0007669"/>
    <property type="project" value="InterPro"/>
</dbReference>
<dbReference type="SUPFAM" id="SSF52402">
    <property type="entry name" value="Adenine nucleotide alpha hydrolases-like"/>
    <property type="match status" value="1"/>
</dbReference>
<accession>A0A0H4KD32</accession>
<evidence type="ECO:0000313" key="2">
    <source>
        <dbReference type="EMBL" id="AKO92032.1"/>
    </source>
</evidence>